<comment type="caution">
    <text evidence="1">The sequence shown here is derived from an EMBL/GenBank/DDBJ whole genome shotgun (WGS) entry which is preliminary data.</text>
</comment>
<dbReference type="EMBL" id="BARU01046066">
    <property type="protein sequence ID" value="GAH99042.1"/>
    <property type="molecule type" value="Genomic_DNA"/>
</dbReference>
<evidence type="ECO:0000313" key="1">
    <source>
        <dbReference type="EMBL" id="GAH99042.1"/>
    </source>
</evidence>
<accession>X1JY34</accession>
<name>X1JY34_9ZZZZ</name>
<protein>
    <submittedName>
        <fullName evidence="1">Uncharacterized protein</fullName>
    </submittedName>
</protein>
<reference evidence="1" key="1">
    <citation type="journal article" date="2014" name="Front. Microbiol.">
        <title>High frequency of phylogenetically diverse reductive dehalogenase-homologous genes in deep subseafloor sedimentary metagenomes.</title>
        <authorList>
            <person name="Kawai M."/>
            <person name="Futagami T."/>
            <person name="Toyoda A."/>
            <person name="Takaki Y."/>
            <person name="Nishi S."/>
            <person name="Hori S."/>
            <person name="Arai W."/>
            <person name="Tsubouchi T."/>
            <person name="Morono Y."/>
            <person name="Uchiyama I."/>
            <person name="Ito T."/>
            <person name="Fujiyama A."/>
            <person name="Inagaki F."/>
            <person name="Takami H."/>
        </authorList>
    </citation>
    <scope>NUCLEOTIDE SEQUENCE</scope>
    <source>
        <strain evidence="1">Expedition CK06-06</strain>
    </source>
</reference>
<organism evidence="1">
    <name type="scientific">marine sediment metagenome</name>
    <dbReference type="NCBI Taxonomy" id="412755"/>
    <lineage>
        <taxon>unclassified sequences</taxon>
        <taxon>metagenomes</taxon>
        <taxon>ecological metagenomes</taxon>
    </lineage>
</organism>
<sequence length="57" mass="6733">RNRGHDSLHSTYYVGLLHIEKEGKPKINEISVCKEDYLSNMVNYISTVWEEMAQEFE</sequence>
<gene>
    <name evidence="1" type="ORF">S03H2_69642</name>
</gene>
<proteinExistence type="predicted"/>
<dbReference type="AlphaFoldDB" id="X1JY34"/>
<feature type="non-terminal residue" evidence="1">
    <location>
        <position position="1"/>
    </location>
</feature>